<proteinExistence type="predicted"/>
<dbReference type="AlphaFoldDB" id="A0A371GW34"/>
<keyword evidence="2" id="KW-1185">Reference proteome</keyword>
<accession>A0A371GW34</accession>
<gene>
    <name evidence="1" type="ORF">CR513_22827</name>
</gene>
<organism evidence="1 2">
    <name type="scientific">Mucuna pruriens</name>
    <name type="common">Velvet bean</name>
    <name type="synonym">Dolichos pruriens</name>
    <dbReference type="NCBI Taxonomy" id="157652"/>
    <lineage>
        <taxon>Eukaryota</taxon>
        <taxon>Viridiplantae</taxon>
        <taxon>Streptophyta</taxon>
        <taxon>Embryophyta</taxon>
        <taxon>Tracheophyta</taxon>
        <taxon>Spermatophyta</taxon>
        <taxon>Magnoliopsida</taxon>
        <taxon>eudicotyledons</taxon>
        <taxon>Gunneridae</taxon>
        <taxon>Pentapetalae</taxon>
        <taxon>rosids</taxon>
        <taxon>fabids</taxon>
        <taxon>Fabales</taxon>
        <taxon>Fabaceae</taxon>
        <taxon>Papilionoideae</taxon>
        <taxon>50 kb inversion clade</taxon>
        <taxon>NPAAA clade</taxon>
        <taxon>indigoferoid/millettioid clade</taxon>
        <taxon>Phaseoleae</taxon>
        <taxon>Mucuna</taxon>
    </lineage>
</organism>
<dbReference type="OrthoDB" id="1435357at2759"/>
<name>A0A371GW34_MUCPR</name>
<sequence>MEGDICHHVRKLRPIPTKTPNVQSLRQWGSQLKGHWRRTFERKYDNLLGVLAPTLEEYERLWGIPLENLHLISSRDTTPLGPRWKGLAKMISAQHKKSQPR</sequence>
<evidence type="ECO:0000313" key="2">
    <source>
        <dbReference type="Proteomes" id="UP000257109"/>
    </source>
</evidence>
<reference evidence="1" key="1">
    <citation type="submission" date="2018-05" db="EMBL/GenBank/DDBJ databases">
        <title>Draft genome of Mucuna pruriens seed.</title>
        <authorList>
            <person name="Nnadi N.E."/>
            <person name="Vos R."/>
            <person name="Hasami M.H."/>
            <person name="Devisetty U.K."/>
            <person name="Aguiy J.C."/>
        </authorList>
    </citation>
    <scope>NUCLEOTIDE SEQUENCE [LARGE SCALE GENOMIC DNA]</scope>
    <source>
        <strain evidence="1">JCA_2017</strain>
    </source>
</reference>
<protein>
    <submittedName>
        <fullName evidence="1">Uncharacterized protein</fullName>
    </submittedName>
</protein>
<dbReference type="EMBL" id="QJKJ01004293">
    <property type="protein sequence ID" value="RDX94755.1"/>
    <property type="molecule type" value="Genomic_DNA"/>
</dbReference>
<evidence type="ECO:0000313" key="1">
    <source>
        <dbReference type="EMBL" id="RDX94755.1"/>
    </source>
</evidence>
<feature type="non-terminal residue" evidence="1">
    <location>
        <position position="1"/>
    </location>
</feature>
<comment type="caution">
    <text evidence="1">The sequence shown here is derived from an EMBL/GenBank/DDBJ whole genome shotgun (WGS) entry which is preliminary data.</text>
</comment>
<dbReference type="Proteomes" id="UP000257109">
    <property type="component" value="Unassembled WGS sequence"/>
</dbReference>